<feature type="region of interest" description="Disordered" evidence="1">
    <location>
        <begin position="127"/>
        <end position="152"/>
    </location>
</feature>
<feature type="compositionally biased region" description="Basic residues" evidence="1">
    <location>
        <begin position="137"/>
        <end position="148"/>
    </location>
</feature>
<dbReference type="Proteomes" id="UP000527355">
    <property type="component" value="Unassembled WGS sequence"/>
</dbReference>
<name>A0A7J7ZY90_MYOMY</name>
<dbReference type="EMBL" id="JABWUV010000002">
    <property type="protein sequence ID" value="KAF6379025.1"/>
    <property type="molecule type" value="Genomic_DNA"/>
</dbReference>
<comment type="caution">
    <text evidence="2">The sequence shown here is derived from an EMBL/GenBank/DDBJ whole genome shotgun (WGS) entry which is preliminary data.</text>
</comment>
<evidence type="ECO:0000313" key="2">
    <source>
        <dbReference type="EMBL" id="KAF6379025.1"/>
    </source>
</evidence>
<evidence type="ECO:0000313" key="3">
    <source>
        <dbReference type="Proteomes" id="UP000527355"/>
    </source>
</evidence>
<feature type="region of interest" description="Disordered" evidence="1">
    <location>
        <begin position="1"/>
        <end position="69"/>
    </location>
</feature>
<feature type="compositionally biased region" description="Basic and acidic residues" evidence="1">
    <location>
        <begin position="48"/>
        <end position="69"/>
    </location>
</feature>
<reference evidence="2 3" key="1">
    <citation type="journal article" date="2020" name="Nature">
        <title>Six reference-quality genomes reveal evolution of bat adaptations.</title>
        <authorList>
            <person name="Jebb D."/>
            <person name="Huang Z."/>
            <person name="Pippel M."/>
            <person name="Hughes G.M."/>
            <person name="Lavrichenko K."/>
            <person name="Devanna P."/>
            <person name="Winkler S."/>
            <person name="Jermiin L.S."/>
            <person name="Skirmuntt E.C."/>
            <person name="Katzourakis A."/>
            <person name="Burkitt-Gray L."/>
            <person name="Ray D.A."/>
            <person name="Sullivan K.A.M."/>
            <person name="Roscito J.G."/>
            <person name="Kirilenko B.M."/>
            <person name="Davalos L.M."/>
            <person name="Corthals A.P."/>
            <person name="Power M.L."/>
            <person name="Jones G."/>
            <person name="Ransome R.D."/>
            <person name="Dechmann D.K.N."/>
            <person name="Locatelli A.G."/>
            <person name="Puechmaille S.J."/>
            <person name="Fedrigo O."/>
            <person name="Jarvis E.D."/>
            <person name="Hiller M."/>
            <person name="Vernes S.C."/>
            <person name="Myers E.W."/>
            <person name="Teeling E.C."/>
        </authorList>
    </citation>
    <scope>NUCLEOTIDE SEQUENCE [LARGE SCALE GENOMIC DNA]</scope>
    <source>
        <strain evidence="2">MMyoMyo1</strain>
        <tissue evidence="2">Flight muscle</tissue>
    </source>
</reference>
<protein>
    <submittedName>
        <fullName evidence="2">Uncharacterized protein</fullName>
    </submittedName>
</protein>
<keyword evidence="3" id="KW-1185">Reference proteome</keyword>
<evidence type="ECO:0000256" key="1">
    <source>
        <dbReference type="SAM" id="MobiDB-lite"/>
    </source>
</evidence>
<dbReference type="AlphaFoldDB" id="A0A7J7ZY90"/>
<feature type="compositionally biased region" description="Polar residues" evidence="1">
    <location>
        <begin position="30"/>
        <end position="44"/>
    </location>
</feature>
<sequence>MAPQNPRGASRILVQEGPSHRLPWGRLPSQHPQSFFQQNHSSPAPSRECGRWKGKATLESDGNRRGSDRLEALSSGTVSSVLSAAWPQDGKAWLPTERLQSHSHLLHETSACRLTALVPLLASELAPVPEEGTGPRQRGRGSRLHHTKRATDSGISETNLTLVF</sequence>
<accession>A0A7J7ZY90</accession>
<proteinExistence type="predicted"/>
<organism evidence="2 3">
    <name type="scientific">Myotis myotis</name>
    <name type="common">Greater mouse-eared bat</name>
    <name type="synonym">Vespertilio myotis</name>
    <dbReference type="NCBI Taxonomy" id="51298"/>
    <lineage>
        <taxon>Eukaryota</taxon>
        <taxon>Metazoa</taxon>
        <taxon>Chordata</taxon>
        <taxon>Craniata</taxon>
        <taxon>Vertebrata</taxon>
        <taxon>Euteleostomi</taxon>
        <taxon>Mammalia</taxon>
        <taxon>Eutheria</taxon>
        <taxon>Laurasiatheria</taxon>
        <taxon>Chiroptera</taxon>
        <taxon>Yangochiroptera</taxon>
        <taxon>Vespertilionidae</taxon>
        <taxon>Myotis</taxon>
    </lineage>
</organism>
<gene>
    <name evidence="2" type="ORF">mMyoMyo1_009895</name>
</gene>